<dbReference type="EMBL" id="FOHU01000001">
    <property type="protein sequence ID" value="SES74565.1"/>
    <property type="molecule type" value="Genomic_DNA"/>
</dbReference>
<name>A0A1H9YZ69_9FIRM</name>
<evidence type="ECO:0000256" key="6">
    <source>
        <dbReference type="ARBA" id="ARBA00044538"/>
    </source>
</evidence>
<evidence type="ECO:0000256" key="4">
    <source>
        <dbReference type="ARBA" id="ARBA00022807"/>
    </source>
</evidence>
<dbReference type="RefSeq" id="WP_090438706.1">
    <property type="nucleotide sequence ID" value="NZ_FOHU01000001.1"/>
</dbReference>
<dbReference type="GO" id="GO:0008234">
    <property type="term" value="F:cysteine-type peptidase activity"/>
    <property type="evidence" value="ECO:0007669"/>
    <property type="project" value="UniProtKB-KW"/>
</dbReference>
<comment type="similarity">
    <text evidence="5">Belongs to the Prp family.</text>
</comment>
<keyword evidence="1" id="KW-0690">Ribosome biogenesis</keyword>
<gene>
    <name evidence="7" type="ORF">SAMN05660297_00482</name>
</gene>
<evidence type="ECO:0000313" key="7">
    <source>
        <dbReference type="EMBL" id="SES74565.1"/>
    </source>
</evidence>
<evidence type="ECO:0000256" key="1">
    <source>
        <dbReference type="ARBA" id="ARBA00022517"/>
    </source>
</evidence>
<keyword evidence="3" id="KW-0378">Hydrolase</keyword>
<dbReference type="AlphaFoldDB" id="A0A1H9YZ69"/>
<evidence type="ECO:0000256" key="2">
    <source>
        <dbReference type="ARBA" id="ARBA00022670"/>
    </source>
</evidence>
<dbReference type="InterPro" id="IPR036764">
    <property type="entry name" value="Peptidase_Prp_sf"/>
</dbReference>
<dbReference type="CDD" id="cd16332">
    <property type="entry name" value="Prp-like"/>
    <property type="match status" value="1"/>
</dbReference>
<evidence type="ECO:0000313" key="8">
    <source>
        <dbReference type="Proteomes" id="UP000199568"/>
    </source>
</evidence>
<protein>
    <recommendedName>
        <fullName evidence="6">Ribosomal processing cysteine protease Prp</fullName>
    </recommendedName>
</protein>
<keyword evidence="4" id="KW-0788">Thiol protease</keyword>
<dbReference type="STRING" id="426128.SAMN05660297_00482"/>
<proteinExistence type="inferred from homology"/>
<organism evidence="7 8">
    <name type="scientific">Natronincola peptidivorans</name>
    <dbReference type="NCBI Taxonomy" id="426128"/>
    <lineage>
        <taxon>Bacteria</taxon>
        <taxon>Bacillati</taxon>
        <taxon>Bacillota</taxon>
        <taxon>Clostridia</taxon>
        <taxon>Peptostreptococcales</taxon>
        <taxon>Natronincolaceae</taxon>
        <taxon>Natronincola</taxon>
    </lineage>
</organism>
<dbReference type="GO" id="GO:0042254">
    <property type="term" value="P:ribosome biogenesis"/>
    <property type="evidence" value="ECO:0007669"/>
    <property type="project" value="UniProtKB-KW"/>
</dbReference>
<dbReference type="Proteomes" id="UP000199568">
    <property type="component" value="Unassembled WGS sequence"/>
</dbReference>
<dbReference type="PANTHER" id="PTHR39178">
    <property type="entry name" value="HYPOTHETICAL RIBOSOME-ASSOCIATED PROTEIN"/>
    <property type="match status" value="1"/>
</dbReference>
<dbReference type="PANTHER" id="PTHR39178:SF1">
    <property type="entry name" value="RIBOSOMAL-PROCESSING CYSTEINE PROTEASE PRP"/>
    <property type="match status" value="1"/>
</dbReference>
<evidence type="ECO:0000256" key="5">
    <source>
        <dbReference type="ARBA" id="ARBA00044503"/>
    </source>
</evidence>
<keyword evidence="8" id="KW-1185">Reference proteome</keyword>
<dbReference type="Gene3D" id="3.30.70.1490">
    <property type="entry name" value="Cysteine protease Prp"/>
    <property type="match status" value="1"/>
</dbReference>
<dbReference type="OrthoDB" id="48998at2"/>
<dbReference type="SUPFAM" id="SSF118010">
    <property type="entry name" value="TM1457-like"/>
    <property type="match status" value="1"/>
</dbReference>
<dbReference type="Pfam" id="PF04327">
    <property type="entry name" value="Peptidase_Prp"/>
    <property type="match status" value="1"/>
</dbReference>
<sequence>MIIVNIKRDKNKNIREFIISGHAYADVPGKDIVCAAVSVLGQSVIIGLYEVIKISAPYEIKEGYLACTIPEAISQNEREQTNVLLETMVKGLNSIKNNYNKYIDIHDKEV</sequence>
<evidence type="ECO:0000256" key="3">
    <source>
        <dbReference type="ARBA" id="ARBA00022801"/>
    </source>
</evidence>
<dbReference type="InterPro" id="IPR007422">
    <property type="entry name" value="Peptidase_Prp"/>
</dbReference>
<dbReference type="GO" id="GO:0006508">
    <property type="term" value="P:proteolysis"/>
    <property type="evidence" value="ECO:0007669"/>
    <property type="project" value="UniProtKB-KW"/>
</dbReference>
<accession>A0A1H9YZ69</accession>
<keyword evidence="2" id="KW-0645">Protease</keyword>
<reference evidence="7 8" key="1">
    <citation type="submission" date="2016-10" db="EMBL/GenBank/DDBJ databases">
        <authorList>
            <person name="de Groot N.N."/>
        </authorList>
    </citation>
    <scope>NUCLEOTIDE SEQUENCE [LARGE SCALE GENOMIC DNA]</scope>
    <source>
        <strain evidence="7 8">DSM 18979</strain>
    </source>
</reference>